<dbReference type="Proteomes" id="UP000663879">
    <property type="component" value="Unassembled WGS sequence"/>
</dbReference>
<dbReference type="InterPro" id="IPR017441">
    <property type="entry name" value="Protein_kinase_ATP_BS"/>
</dbReference>
<reference evidence="14" key="1">
    <citation type="submission" date="2021-02" db="EMBL/GenBank/DDBJ databases">
        <authorList>
            <person name="Nowell W R."/>
        </authorList>
    </citation>
    <scope>NUCLEOTIDE SEQUENCE</scope>
    <source>
        <strain evidence="14">Ploen Becks lab</strain>
    </source>
</reference>
<dbReference type="SMART" id="SM00036">
    <property type="entry name" value="CNH"/>
    <property type="match status" value="1"/>
</dbReference>
<keyword evidence="5 10" id="KW-0547">Nucleotide-binding</keyword>
<evidence type="ECO:0000256" key="6">
    <source>
        <dbReference type="ARBA" id="ARBA00022777"/>
    </source>
</evidence>
<keyword evidence="3" id="KW-0723">Serine/threonine-protein kinase</keyword>
<keyword evidence="7 10" id="KW-0067">ATP-binding</keyword>
<keyword evidence="15" id="KW-1185">Reference proteome</keyword>
<feature type="compositionally biased region" description="Low complexity" evidence="11">
    <location>
        <begin position="590"/>
        <end position="611"/>
    </location>
</feature>
<dbReference type="PANTHER" id="PTHR47096">
    <property type="entry name" value="MISSHAPEN LIKE KINASE 1"/>
    <property type="match status" value="1"/>
</dbReference>
<evidence type="ECO:0000259" key="12">
    <source>
        <dbReference type="PROSITE" id="PS50011"/>
    </source>
</evidence>
<evidence type="ECO:0000256" key="1">
    <source>
        <dbReference type="ARBA" id="ARBA00008874"/>
    </source>
</evidence>
<evidence type="ECO:0000256" key="9">
    <source>
        <dbReference type="ARBA" id="ARBA00048679"/>
    </source>
</evidence>
<dbReference type="GO" id="GO:0004674">
    <property type="term" value="F:protein serine/threonine kinase activity"/>
    <property type="evidence" value="ECO:0007669"/>
    <property type="project" value="UniProtKB-KW"/>
</dbReference>
<dbReference type="PROSITE" id="PS00107">
    <property type="entry name" value="PROTEIN_KINASE_ATP"/>
    <property type="match status" value="1"/>
</dbReference>
<dbReference type="EC" id="2.7.11.1" evidence="2"/>
<dbReference type="GO" id="GO:0005829">
    <property type="term" value="C:cytosol"/>
    <property type="evidence" value="ECO:0007669"/>
    <property type="project" value="TreeGrafter"/>
</dbReference>
<evidence type="ECO:0000256" key="11">
    <source>
        <dbReference type="SAM" id="MobiDB-lite"/>
    </source>
</evidence>
<feature type="binding site" evidence="10">
    <location>
        <position position="54"/>
    </location>
    <ligand>
        <name>ATP</name>
        <dbReference type="ChEBI" id="CHEBI:30616"/>
    </ligand>
</feature>
<evidence type="ECO:0000313" key="14">
    <source>
        <dbReference type="EMBL" id="CAF0900030.1"/>
    </source>
</evidence>
<evidence type="ECO:0000256" key="4">
    <source>
        <dbReference type="ARBA" id="ARBA00022679"/>
    </source>
</evidence>
<gene>
    <name evidence="14" type="ORF">OXX778_LOCUS11351</name>
</gene>
<accession>A0A813ZJ77</accession>
<comment type="catalytic activity">
    <reaction evidence="8">
        <text>L-threonyl-[protein] + ATP = O-phospho-L-threonyl-[protein] + ADP + H(+)</text>
        <dbReference type="Rhea" id="RHEA:46608"/>
        <dbReference type="Rhea" id="RHEA-COMP:11060"/>
        <dbReference type="Rhea" id="RHEA-COMP:11605"/>
        <dbReference type="ChEBI" id="CHEBI:15378"/>
        <dbReference type="ChEBI" id="CHEBI:30013"/>
        <dbReference type="ChEBI" id="CHEBI:30616"/>
        <dbReference type="ChEBI" id="CHEBI:61977"/>
        <dbReference type="ChEBI" id="CHEBI:456216"/>
        <dbReference type="EC" id="2.7.11.1"/>
    </reaction>
</comment>
<dbReference type="Pfam" id="PF00780">
    <property type="entry name" value="CNH"/>
    <property type="match status" value="1"/>
</dbReference>
<dbReference type="Pfam" id="PF00069">
    <property type="entry name" value="Pkinase"/>
    <property type="match status" value="1"/>
</dbReference>
<feature type="region of interest" description="Disordered" evidence="11">
    <location>
        <begin position="311"/>
        <end position="426"/>
    </location>
</feature>
<keyword evidence="6" id="KW-0418">Kinase</keyword>
<dbReference type="InterPro" id="IPR008271">
    <property type="entry name" value="Ser/Thr_kinase_AS"/>
</dbReference>
<dbReference type="GO" id="GO:0005524">
    <property type="term" value="F:ATP binding"/>
    <property type="evidence" value="ECO:0007669"/>
    <property type="project" value="UniProtKB-UniRule"/>
</dbReference>
<evidence type="ECO:0000256" key="7">
    <source>
        <dbReference type="ARBA" id="ARBA00022840"/>
    </source>
</evidence>
<dbReference type="InterPro" id="IPR011009">
    <property type="entry name" value="Kinase-like_dom_sf"/>
</dbReference>
<evidence type="ECO:0000259" key="13">
    <source>
        <dbReference type="PROSITE" id="PS50219"/>
    </source>
</evidence>
<protein>
    <recommendedName>
        <fullName evidence="2">non-specific serine/threonine protein kinase</fullName>
        <ecNumber evidence="2">2.7.11.1</ecNumber>
    </recommendedName>
</protein>
<dbReference type="InterPro" id="IPR000719">
    <property type="entry name" value="Prot_kinase_dom"/>
</dbReference>
<dbReference type="PROSITE" id="PS50219">
    <property type="entry name" value="CNH"/>
    <property type="match status" value="1"/>
</dbReference>
<feature type="compositionally biased region" description="Low complexity" evidence="11">
    <location>
        <begin position="322"/>
        <end position="336"/>
    </location>
</feature>
<evidence type="ECO:0000256" key="3">
    <source>
        <dbReference type="ARBA" id="ARBA00022527"/>
    </source>
</evidence>
<dbReference type="SUPFAM" id="SSF56112">
    <property type="entry name" value="Protein kinase-like (PK-like)"/>
    <property type="match status" value="1"/>
</dbReference>
<feature type="domain" description="CNH" evidence="13">
    <location>
        <begin position="777"/>
        <end position="1065"/>
    </location>
</feature>
<keyword evidence="4" id="KW-0808">Transferase</keyword>
<name>A0A813ZJ77_9BILA</name>
<evidence type="ECO:0000256" key="5">
    <source>
        <dbReference type="ARBA" id="ARBA00022741"/>
    </source>
</evidence>
<comment type="similarity">
    <text evidence="1">Belongs to the protein kinase superfamily. STE Ser/Thr protein kinase family. STE20 subfamily.</text>
</comment>
<dbReference type="FunFam" id="1.10.510.10:FF:000003">
    <property type="entry name" value="TRAF2 and NCK-interacting protein kinase isoform 4"/>
    <property type="match status" value="1"/>
</dbReference>
<dbReference type="Gene3D" id="1.10.510.10">
    <property type="entry name" value="Transferase(Phosphotransferase) domain 1"/>
    <property type="match status" value="1"/>
</dbReference>
<dbReference type="AlphaFoldDB" id="A0A813ZJ77"/>
<proteinExistence type="inferred from homology"/>
<comment type="catalytic activity">
    <reaction evidence="9">
        <text>L-seryl-[protein] + ATP = O-phospho-L-seryl-[protein] + ADP + H(+)</text>
        <dbReference type="Rhea" id="RHEA:17989"/>
        <dbReference type="Rhea" id="RHEA-COMP:9863"/>
        <dbReference type="Rhea" id="RHEA-COMP:11604"/>
        <dbReference type="ChEBI" id="CHEBI:15378"/>
        <dbReference type="ChEBI" id="CHEBI:29999"/>
        <dbReference type="ChEBI" id="CHEBI:30616"/>
        <dbReference type="ChEBI" id="CHEBI:83421"/>
        <dbReference type="ChEBI" id="CHEBI:456216"/>
        <dbReference type="EC" id="2.7.11.1"/>
    </reaction>
</comment>
<organism evidence="14 15">
    <name type="scientific">Brachionus calyciflorus</name>
    <dbReference type="NCBI Taxonomy" id="104777"/>
    <lineage>
        <taxon>Eukaryota</taxon>
        <taxon>Metazoa</taxon>
        <taxon>Spiralia</taxon>
        <taxon>Gnathifera</taxon>
        <taxon>Rotifera</taxon>
        <taxon>Eurotatoria</taxon>
        <taxon>Monogononta</taxon>
        <taxon>Pseudotrocha</taxon>
        <taxon>Ploima</taxon>
        <taxon>Brachionidae</taxon>
        <taxon>Brachionus</taxon>
    </lineage>
</organism>
<feature type="compositionally biased region" description="Basic and acidic residues" evidence="11">
    <location>
        <begin position="311"/>
        <end position="321"/>
    </location>
</feature>
<evidence type="ECO:0000256" key="8">
    <source>
        <dbReference type="ARBA" id="ARBA00047899"/>
    </source>
</evidence>
<feature type="compositionally biased region" description="Low complexity" evidence="11">
    <location>
        <begin position="395"/>
        <end position="406"/>
    </location>
</feature>
<dbReference type="Gene3D" id="3.30.200.20">
    <property type="entry name" value="Phosphorylase Kinase, domain 1"/>
    <property type="match status" value="1"/>
</dbReference>
<dbReference type="PANTHER" id="PTHR47096:SF1">
    <property type="entry name" value="MISSHAPEN LIKE KINASE 1"/>
    <property type="match status" value="1"/>
</dbReference>
<dbReference type="InterPro" id="IPR051700">
    <property type="entry name" value="STE20_Ser-Thr_kinase"/>
</dbReference>
<dbReference type="PROSITE" id="PS50011">
    <property type="entry name" value="PROTEIN_KINASE_DOM"/>
    <property type="match status" value="1"/>
</dbReference>
<dbReference type="FunFam" id="3.30.200.20:FF:000006">
    <property type="entry name" value="TRAF2 and NCK-interacting protein kinase isoform 4"/>
    <property type="match status" value="1"/>
</dbReference>
<feature type="domain" description="Protein kinase" evidence="12">
    <location>
        <begin position="25"/>
        <end position="290"/>
    </location>
</feature>
<dbReference type="PROSITE" id="PS00108">
    <property type="entry name" value="PROTEIN_KINASE_ST"/>
    <property type="match status" value="1"/>
</dbReference>
<dbReference type="InterPro" id="IPR001180">
    <property type="entry name" value="CNH_dom"/>
</dbReference>
<sequence length="1089" mass="122067">MSAQNMHSSLDDIDLAALKDPAGIFDLIEVVGNGTYGQVYKGRHTKTGQLAAIKVMDVTEEEEEEIKLEINVLKKFSHHRNIATYYGAFIKKAAGRNENDQLWLVMEFCGAGSVTDLVKSYKNNFLKEEWIAYICREILRGLAHLHANKVIHRDIKGQNVLLTDNADVKLVDFGVSAQLDRTIGRRNTFIGTPYWMAPEVIACDENPDATYDNRSDLWSLGITAIEMAEGQPPLCDMHPMRALFLIPRNTAPRLKSKKWSKKFHSFVEQCLIKDYHLRPSTEQLLKHPFIRDQPQERQARIQIKDYIDRMKKSRRQEKETEAAASAAMAAAIAAQAQGVPPPKPQMSRPEESDDDDDEDGFVKNESELLTQKNARDDDTLRNNFHKLQVGSSAANNPNNNNNNNKNMSSFIETKNNPQNKFPVQSRPSFISNNNNHQIHHQQHHHQHFPNPITAFQPINMPVSNGNGNLSEFQPRQIRASQLHHHQPIILNQISGPICQPSTGLSVISINQHPITSSQSFSSQYKPDVNNRASFLGRNNNMDRKPEELDAVANELLSEFVLKKADSQQTPIGSGNGAVVNSIQPAAISLSPLSSSSSESSRSRSSSSSSSNESEKENTNEDILNNIDDDLDDDDLITNSDEQQVQNKLNEMNNQANNFVSVSNKSGTLIIRRDNNSGKSSIPLPNISPTHGPQVPPAFVSYNPMNSKSVISENSNSFNSTSSISTGVGSGVGGAMVQPINEPQIRKNSQINVNVTPSQGDNTQNDAPEIRKYRKKFNSDILCANLWGVNLLIGTENSLMLLDRSGQGKVYPLINRRRFQQLDVLESINILVTISGKKNKIRVYYLSWLKNKIVKTNTSEKKPGYVNVGELEGCVHFKIVQFDKIKFLVVGLKDSIEVYAWAQKPYCKFMAFKSFPNLQHKPLLVDLSIEEETRMKVLYGSNIGFHAIDLDSGNVFDIYIPRVSPTDMFIQPHTIVVLPNSRGMHLLLCYNNEGVYVDTNGKMIKNIVLQWGELPSSVTCCSNGQLMGWGSKAIEIRNVETGQLDGVFMHKRVQKLKFLCERNDKVFFSSVKSGASCQIYFMTLNKLSNW</sequence>
<comment type="caution">
    <text evidence="14">The sequence shown here is derived from an EMBL/GenBank/DDBJ whole genome shotgun (WGS) entry which is preliminary data.</text>
</comment>
<evidence type="ECO:0000313" key="15">
    <source>
        <dbReference type="Proteomes" id="UP000663879"/>
    </source>
</evidence>
<dbReference type="EMBL" id="CAJNOC010001911">
    <property type="protein sequence ID" value="CAF0900030.1"/>
    <property type="molecule type" value="Genomic_DNA"/>
</dbReference>
<evidence type="ECO:0000256" key="2">
    <source>
        <dbReference type="ARBA" id="ARBA00012513"/>
    </source>
</evidence>
<feature type="compositionally biased region" description="Polar residues" evidence="11">
    <location>
        <begin position="407"/>
        <end position="426"/>
    </location>
</feature>
<dbReference type="OrthoDB" id="8957712at2759"/>
<feature type="compositionally biased region" description="Acidic residues" evidence="11">
    <location>
        <begin position="626"/>
        <end position="635"/>
    </location>
</feature>
<dbReference type="SMART" id="SM00220">
    <property type="entry name" value="S_TKc"/>
    <property type="match status" value="1"/>
</dbReference>
<evidence type="ECO:0000256" key="10">
    <source>
        <dbReference type="PROSITE-ProRule" id="PRU10141"/>
    </source>
</evidence>
<feature type="region of interest" description="Disordered" evidence="11">
    <location>
        <begin position="590"/>
        <end position="635"/>
    </location>
</feature>